<gene>
    <name evidence="1" type="ORF">C8P70_11930</name>
</gene>
<dbReference type="OrthoDB" id="883248at2"/>
<dbReference type="AlphaFoldDB" id="A0A4R7ES68"/>
<evidence type="ECO:0000313" key="1">
    <source>
        <dbReference type="EMBL" id="TDS56594.1"/>
    </source>
</evidence>
<dbReference type="Proteomes" id="UP000295215">
    <property type="component" value="Unassembled WGS sequence"/>
</dbReference>
<evidence type="ECO:0000313" key="2">
    <source>
        <dbReference type="Proteomes" id="UP000295215"/>
    </source>
</evidence>
<dbReference type="EMBL" id="SOAG01000019">
    <property type="protein sequence ID" value="TDS56594.1"/>
    <property type="molecule type" value="Genomic_DNA"/>
</dbReference>
<reference evidence="1 2" key="1">
    <citation type="submission" date="2019-03" db="EMBL/GenBank/DDBJ databases">
        <title>Genomic Encyclopedia of Archaeal and Bacterial Type Strains, Phase II (KMG-II): from individual species to whole genera.</title>
        <authorList>
            <person name="Goeker M."/>
        </authorList>
    </citation>
    <scope>NUCLEOTIDE SEQUENCE [LARGE SCALE GENOMIC DNA]</scope>
    <source>
        <strain evidence="1 2">DSM 28213</strain>
    </source>
</reference>
<comment type="caution">
    <text evidence="1">The sequence shown here is derived from an EMBL/GenBank/DDBJ whole genome shotgun (WGS) entry which is preliminary data.</text>
</comment>
<evidence type="ECO:0008006" key="3">
    <source>
        <dbReference type="Google" id="ProtNLM"/>
    </source>
</evidence>
<name>A0A4R7ES68_9FLAO</name>
<accession>A0A4R7ES68</accession>
<protein>
    <recommendedName>
        <fullName evidence="3">Outer membrane protein with beta-barrel domain</fullName>
    </recommendedName>
</protein>
<keyword evidence="2" id="KW-1185">Reference proteome</keyword>
<sequence>MDKKHNNSGLFKIVVLLSLFISVNTMCVAQEKTKSFINFGFQGFEASVNVKLYNDFNLELFGGTGLGYNISEKENGRSGFDVNVGYEKLVPFIKGALKWDFVNNENGRIYLSLQSKYSFGSRSDSYFEKVNLTEINCGIDRFLTKRLLFNGHLGIGYFQGIDINEGGTSLTLGATLKYNIIKF</sequence>
<organism evidence="1 2">
    <name type="scientific">Myroides indicus</name>
    <dbReference type="NCBI Taxonomy" id="1323422"/>
    <lineage>
        <taxon>Bacteria</taxon>
        <taxon>Pseudomonadati</taxon>
        <taxon>Bacteroidota</taxon>
        <taxon>Flavobacteriia</taxon>
        <taxon>Flavobacteriales</taxon>
        <taxon>Flavobacteriaceae</taxon>
        <taxon>Myroides</taxon>
    </lineage>
</organism>
<proteinExistence type="predicted"/>
<dbReference type="RefSeq" id="WP_133712981.1">
    <property type="nucleotide sequence ID" value="NZ_SOAG01000019.1"/>
</dbReference>